<evidence type="ECO:0000313" key="2">
    <source>
        <dbReference type="Proteomes" id="UP000479773"/>
    </source>
</evidence>
<accession>A0A6L3GME0</accession>
<dbReference type="AlphaFoldDB" id="A0A6L3GME0"/>
<protein>
    <submittedName>
        <fullName evidence="1">Uncharacterized protein</fullName>
    </submittedName>
</protein>
<feature type="non-terminal residue" evidence="1">
    <location>
        <position position="214"/>
    </location>
</feature>
<reference evidence="1 2" key="1">
    <citation type="journal article" date="2019" name="Nat. Med.">
        <title>A library of human gut bacterial isolates paired with longitudinal multiomics data enables mechanistic microbiome research.</title>
        <authorList>
            <person name="Poyet M."/>
            <person name="Groussin M."/>
            <person name="Gibbons S.M."/>
            <person name="Avila-Pacheco J."/>
            <person name="Jiang X."/>
            <person name="Kearney S.M."/>
            <person name="Perrotta A.R."/>
            <person name="Berdy B."/>
            <person name="Zhao S."/>
            <person name="Lieberman T.D."/>
            <person name="Swanson P.K."/>
            <person name="Smith M."/>
            <person name="Roesemann S."/>
            <person name="Alexander J.E."/>
            <person name="Rich S.A."/>
            <person name="Livny J."/>
            <person name="Vlamakis H."/>
            <person name="Clish C."/>
            <person name="Bullock K."/>
            <person name="Deik A."/>
            <person name="Scott J."/>
            <person name="Pierce K.A."/>
            <person name="Xavier R.J."/>
            <person name="Alm E.J."/>
        </authorList>
    </citation>
    <scope>NUCLEOTIDE SEQUENCE [LARGE SCALE GENOMIC DNA]</scope>
    <source>
        <strain evidence="1 2">BIOML-A106</strain>
    </source>
</reference>
<gene>
    <name evidence="1" type="ORF">F3B44_25945</name>
</gene>
<organism evidence="1 2">
    <name type="scientific">Bacteroides fragilis</name>
    <dbReference type="NCBI Taxonomy" id="817"/>
    <lineage>
        <taxon>Bacteria</taxon>
        <taxon>Pseudomonadati</taxon>
        <taxon>Bacteroidota</taxon>
        <taxon>Bacteroidia</taxon>
        <taxon>Bacteroidales</taxon>
        <taxon>Bacteroidaceae</taxon>
        <taxon>Bacteroides</taxon>
    </lineage>
</organism>
<name>A0A6L3GME0_BACFG</name>
<comment type="caution">
    <text evidence="1">The sequence shown here is derived from an EMBL/GenBank/DDBJ whole genome shotgun (WGS) entry which is preliminary data.</text>
</comment>
<evidence type="ECO:0000313" key="1">
    <source>
        <dbReference type="EMBL" id="KAA4741364.1"/>
    </source>
</evidence>
<dbReference type="EMBL" id="VWEQ01000183">
    <property type="protein sequence ID" value="KAA4741364.1"/>
    <property type="molecule type" value="Genomic_DNA"/>
</dbReference>
<proteinExistence type="predicted"/>
<sequence length="214" mass="23612">MALTIQTEKGIFDLPRDFSVEIENTSPIYTDKGSQTIASTLPATGHNLSMVDYIHRPDIRNAPKRDAAAVVTDGVYRRTGKLNITSVSTESGIVCNIGFDESLMYEAWKNVSLKELPGLPVIKYPEGVAALARHLEEVMCYQTPADYHVFRIQVASETLEETEYPEFINPIGSDGKTYALLKEARTERVVISGQAVDVKVPAGYGISPFLKVSR</sequence>
<dbReference type="Proteomes" id="UP000479773">
    <property type="component" value="Unassembled WGS sequence"/>
</dbReference>